<comment type="similarity">
    <text evidence="1 2">Belongs to the metallophosphoesterase superfamily. YfcE family.</text>
</comment>
<dbReference type="GO" id="GO:0016787">
    <property type="term" value="F:hydrolase activity"/>
    <property type="evidence" value="ECO:0007669"/>
    <property type="project" value="UniProtKB-UniRule"/>
</dbReference>
<comment type="cofactor">
    <cofactor evidence="2">
        <name>a divalent metal cation</name>
        <dbReference type="ChEBI" id="CHEBI:60240"/>
    </cofactor>
</comment>
<sequence>MKNLIVTADIHGSYSSWLTMKNLLKPTDGLAVAGDLFDTKYGNYTNIDFQPGSIKNELTSFKHHFYYVYGNCDTPSFFPGVDTKMEFTVFNKKILLYHGHRPHTCSEDIDIIIQGHTHIFSLEKKNGQIFMNPGSITQPRNGRYTYGLIDNTSANLIELKTGKKLITIKF</sequence>
<dbReference type="GO" id="GO:0046872">
    <property type="term" value="F:metal ion binding"/>
    <property type="evidence" value="ECO:0007669"/>
    <property type="project" value="UniProtKB-KW"/>
</dbReference>
<dbReference type="InterPro" id="IPR029052">
    <property type="entry name" value="Metallo-depent_PP-like"/>
</dbReference>
<dbReference type="SUPFAM" id="SSF56300">
    <property type="entry name" value="Metallo-dependent phosphatases"/>
    <property type="match status" value="1"/>
</dbReference>
<organism evidence="4 5">
    <name type="scientific">Desulfobacula phenolica</name>
    <dbReference type="NCBI Taxonomy" id="90732"/>
    <lineage>
        <taxon>Bacteria</taxon>
        <taxon>Pseudomonadati</taxon>
        <taxon>Thermodesulfobacteriota</taxon>
        <taxon>Desulfobacteria</taxon>
        <taxon>Desulfobacterales</taxon>
        <taxon>Desulfobacteraceae</taxon>
        <taxon>Desulfobacula</taxon>
    </lineage>
</organism>
<protein>
    <recommendedName>
        <fullName evidence="2">Phosphoesterase</fullName>
        <ecNumber evidence="2">3.1.4.-</ecNumber>
    </recommendedName>
</protein>
<dbReference type="PANTHER" id="PTHR11124">
    <property type="entry name" value="VACUOLAR SORTING PROTEIN VPS29"/>
    <property type="match status" value="1"/>
</dbReference>
<dbReference type="EMBL" id="FNLL01000007">
    <property type="protein sequence ID" value="SDU37917.1"/>
    <property type="molecule type" value="Genomic_DNA"/>
</dbReference>
<name>A0A1H2I179_9BACT</name>
<dbReference type="Pfam" id="PF12850">
    <property type="entry name" value="Metallophos_2"/>
    <property type="match status" value="1"/>
</dbReference>
<dbReference type="EC" id="3.1.4.-" evidence="2"/>
<dbReference type="NCBIfam" id="TIGR00040">
    <property type="entry name" value="yfcE"/>
    <property type="match status" value="1"/>
</dbReference>
<evidence type="ECO:0000313" key="5">
    <source>
        <dbReference type="Proteomes" id="UP000199608"/>
    </source>
</evidence>
<dbReference type="Gene3D" id="3.60.21.10">
    <property type="match status" value="1"/>
</dbReference>
<dbReference type="Proteomes" id="UP000199608">
    <property type="component" value="Unassembled WGS sequence"/>
</dbReference>
<keyword evidence="2" id="KW-0479">Metal-binding</keyword>
<dbReference type="RefSeq" id="WP_092234974.1">
    <property type="nucleotide sequence ID" value="NZ_FNLL01000007.1"/>
</dbReference>
<gene>
    <name evidence="4" type="ORF">SAMN04487931_107174</name>
</gene>
<dbReference type="AlphaFoldDB" id="A0A1H2I179"/>
<evidence type="ECO:0000259" key="3">
    <source>
        <dbReference type="Pfam" id="PF12850"/>
    </source>
</evidence>
<evidence type="ECO:0000256" key="1">
    <source>
        <dbReference type="ARBA" id="ARBA00008950"/>
    </source>
</evidence>
<evidence type="ECO:0000313" key="4">
    <source>
        <dbReference type="EMBL" id="SDU37917.1"/>
    </source>
</evidence>
<evidence type="ECO:0000256" key="2">
    <source>
        <dbReference type="RuleBase" id="RU362039"/>
    </source>
</evidence>
<accession>A0A1H2I179</accession>
<dbReference type="InterPro" id="IPR024654">
    <property type="entry name" value="Calcineurin-like_PHP_lpxH"/>
</dbReference>
<proteinExistence type="inferred from homology"/>
<feature type="domain" description="Calcineurin-like phosphoesterase" evidence="3">
    <location>
        <begin position="4"/>
        <end position="150"/>
    </location>
</feature>
<dbReference type="InterPro" id="IPR000979">
    <property type="entry name" value="Phosphodiesterase_MJ0936/Vps29"/>
</dbReference>
<keyword evidence="5" id="KW-1185">Reference proteome</keyword>
<reference evidence="5" key="1">
    <citation type="submission" date="2016-10" db="EMBL/GenBank/DDBJ databases">
        <authorList>
            <person name="Varghese N."/>
            <person name="Submissions S."/>
        </authorList>
    </citation>
    <scope>NUCLEOTIDE SEQUENCE [LARGE SCALE GENOMIC DNA]</scope>
    <source>
        <strain evidence="5">DSM 3384</strain>
    </source>
</reference>